<dbReference type="GO" id="GO:0051959">
    <property type="term" value="F:dynein light intermediate chain binding"/>
    <property type="evidence" value="ECO:0007669"/>
    <property type="project" value="TreeGrafter"/>
</dbReference>
<feature type="coiled-coil region" evidence="4">
    <location>
        <begin position="496"/>
        <end position="550"/>
    </location>
</feature>
<accession>A0A0C3RPB1</accession>
<evidence type="ECO:0000259" key="7">
    <source>
        <dbReference type="Pfam" id="PF19047"/>
    </source>
</evidence>
<feature type="compositionally biased region" description="Polar residues" evidence="5">
    <location>
        <begin position="831"/>
        <end position="845"/>
    </location>
</feature>
<dbReference type="EMBL" id="KN840840">
    <property type="protein sequence ID" value="KIP01266.1"/>
    <property type="molecule type" value="Genomic_DNA"/>
</dbReference>
<dbReference type="InterPro" id="IPR008636">
    <property type="entry name" value="Hook_C"/>
</dbReference>
<dbReference type="OrthoDB" id="49395at2759"/>
<evidence type="ECO:0000313" key="8">
    <source>
        <dbReference type="EMBL" id="KIP01266.1"/>
    </source>
</evidence>
<dbReference type="GO" id="GO:0031122">
    <property type="term" value="P:cytoplasmic microtubule organization"/>
    <property type="evidence" value="ECO:0007669"/>
    <property type="project" value="InterPro"/>
</dbReference>
<evidence type="ECO:0000256" key="2">
    <source>
        <dbReference type="ARBA" id="ARBA00022490"/>
    </source>
</evidence>
<feature type="coiled-coil region" evidence="4">
    <location>
        <begin position="385"/>
        <end position="419"/>
    </location>
</feature>
<feature type="coiled-coil region" evidence="4">
    <location>
        <begin position="574"/>
        <end position="672"/>
    </location>
</feature>
<dbReference type="Proteomes" id="UP000053257">
    <property type="component" value="Unassembled WGS sequence"/>
</dbReference>
<gene>
    <name evidence="8" type="ORF">PHLGIDRAFT_123505</name>
</gene>
<dbReference type="InterPro" id="IPR036872">
    <property type="entry name" value="CH_dom_sf"/>
</dbReference>
<evidence type="ECO:0000256" key="5">
    <source>
        <dbReference type="SAM" id="MobiDB-lite"/>
    </source>
</evidence>
<feature type="region of interest" description="Disordered" evidence="5">
    <location>
        <begin position="818"/>
        <end position="845"/>
    </location>
</feature>
<evidence type="ECO:0000256" key="1">
    <source>
        <dbReference type="ARBA" id="ARBA00004496"/>
    </source>
</evidence>
<reference evidence="8 9" key="1">
    <citation type="journal article" date="2014" name="PLoS Genet.">
        <title>Analysis of the Phlebiopsis gigantea genome, transcriptome and secretome provides insight into its pioneer colonization strategies of wood.</title>
        <authorList>
            <person name="Hori C."/>
            <person name="Ishida T."/>
            <person name="Igarashi K."/>
            <person name="Samejima M."/>
            <person name="Suzuki H."/>
            <person name="Master E."/>
            <person name="Ferreira P."/>
            <person name="Ruiz-Duenas F.J."/>
            <person name="Held B."/>
            <person name="Canessa P."/>
            <person name="Larrondo L.F."/>
            <person name="Schmoll M."/>
            <person name="Druzhinina I.S."/>
            <person name="Kubicek C.P."/>
            <person name="Gaskell J.A."/>
            <person name="Kersten P."/>
            <person name="St John F."/>
            <person name="Glasner J."/>
            <person name="Sabat G."/>
            <person name="Splinter BonDurant S."/>
            <person name="Syed K."/>
            <person name="Yadav J."/>
            <person name="Mgbeahuruike A.C."/>
            <person name="Kovalchuk A."/>
            <person name="Asiegbu F.O."/>
            <person name="Lackner G."/>
            <person name="Hoffmeister D."/>
            <person name="Rencoret J."/>
            <person name="Gutierrez A."/>
            <person name="Sun H."/>
            <person name="Lindquist E."/>
            <person name="Barry K."/>
            <person name="Riley R."/>
            <person name="Grigoriev I.V."/>
            <person name="Henrissat B."/>
            <person name="Kues U."/>
            <person name="Berka R.M."/>
            <person name="Martinez A.T."/>
            <person name="Covert S.F."/>
            <person name="Blanchette R.A."/>
            <person name="Cullen D."/>
        </authorList>
    </citation>
    <scope>NUCLEOTIDE SEQUENCE [LARGE SCALE GENOMIC DNA]</scope>
    <source>
        <strain evidence="8 9">11061_1 CR5-6</strain>
    </source>
</reference>
<dbReference type="InterPro" id="IPR043936">
    <property type="entry name" value="HOOK_N"/>
</dbReference>
<dbReference type="Gene3D" id="1.10.418.10">
    <property type="entry name" value="Calponin-like domain"/>
    <property type="match status" value="1"/>
</dbReference>
<keyword evidence="2" id="KW-0963">Cytoplasm</keyword>
<feature type="domain" description="HOOK N-terminal" evidence="7">
    <location>
        <begin position="10"/>
        <end position="149"/>
    </location>
</feature>
<protein>
    <recommendedName>
        <fullName evidence="10">HOOK N-terminal domain-containing protein</fullName>
    </recommendedName>
</protein>
<dbReference type="SUPFAM" id="SSF116907">
    <property type="entry name" value="Hook domain"/>
    <property type="match status" value="1"/>
</dbReference>
<evidence type="ECO:0000313" key="9">
    <source>
        <dbReference type="Proteomes" id="UP000053257"/>
    </source>
</evidence>
<dbReference type="Pfam" id="PF19047">
    <property type="entry name" value="HOOK_N"/>
    <property type="match status" value="1"/>
</dbReference>
<evidence type="ECO:0000259" key="6">
    <source>
        <dbReference type="Pfam" id="PF05622"/>
    </source>
</evidence>
<dbReference type="CDD" id="cd22211">
    <property type="entry name" value="HkD_SF"/>
    <property type="match status" value="1"/>
</dbReference>
<proteinExistence type="predicted"/>
<dbReference type="HOGENOM" id="CLU_017588_0_0_1"/>
<dbReference type="PANTHER" id="PTHR18947:SF28">
    <property type="entry name" value="GIRDIN, ISOFORM A"/>
    <property type="match status" value="1"/>
</dbReference>
<comment type="subcellular location">
    <subcellularLocation>
        <location evidence="1">Cytoplasm</location>
    </subcellularLocation>
</comment>
<keyword evidence="3 4" id="KW-0175">Coiled coil</keyword>
<dbReference type="GO" id="GO:0005737">
    <property type="term" value="C:cytoplasm"/>
    <property type="evidence" value="ECO:0007669"/>
    <property type="project" value="UniProtKB-SubCell"/>
</dbReference>
<dbReference type="AlphaFoldDB" id="A0A0C3RPB1"/>
<dbReference type="GO" id="GO:0030705">
    <property type="term" value="P:cytoskeleton-dependent intracellular transport"/>
    <property type="evidence" value="ECO:0007669"/>
    <property type="project" value="InterPro"/>
</dbReference>
<name>A0A0C3RPB1_PHLG1</name>
<evidence type="ECO:0000256" key="3">
    <source>
        <dbReference type="ARBA" id="ARBA00023054"/>
    </source>
</evidence>
<dbReference type="GO" id="GO:0008017">
    <property type="term" value="F:microtubule binding"/>
    <property type="evidence" value="ECO:0007669"/>
    <property type="project" value="InterPro"/>
</dbReference>
<dbReference type="PANTHER" id="PTHR18947">
    <property type="entry name" value="HOOK PROTEINS"/>
    <property type="match status" value="1"/>
</dbReference>
<evidence type="ECO:0008006" key="10">
    <source>
        <dbReference type="Google" id="ProtNLM"/>
    </source>
</evidence>
<sequence length="845" mass="96746">MSDAERKELAAFLSFFATFDLARPVTSPKDLSDGAALFEVLSLVDADYFRQTARQSAEPSDNWVIRFNSLKRLYRLMTQHFSDVLHQPTSALDVPDLQAIAQDSNVAALLVMCRLTIAIVVQCENNKEIIERIQRLTEIEQHALMKAIEQVMAKVKASGGAHSGDASMTEDDHYYQVRMEKSRILSEKETLEQVYQALLAEHRTLQTSFDDIVQEKEEAVSQVRQAQRDAENHRVDSRGDTMLRAEIDRLRGELQKSEDNLAMAESELDKNTGVMSDLTRKIEELQSKADEAARLKDQLDEYRHTADKLQKTENVMEKYKKKLQEGADLRQHVRALEKQNADLVDKNASLEEEYRKVAAFKPLMESYKTQIADLEGKASSRSKENDALRFELDQTKSKLKVTQEERQRDSETLELYQERVRELELISHRPVASQPRPRVSAGGAASSDDTKPKPDDLTMEELMDADHEQDVGSTDEEDEVQGLGEELDAALSGTTMTDLKIQVRKLQRELEAVKKHEADGSRVLVLENLLEDANRMKARYEQDYLAAHREQLVLQNSLEEIRSGKSMGDGAEAAIALRQRLNETVEELDVLRKEHTELEVKFESQSRELTIAKSDLTLVHKDQLEILASLRESVNEDKAGLEMEVQRLHNQIKELSEKNKMQLEQINGLLLEKVNLQSEGLDQRDRMLQRERDIGDLRASLSGKDIPEDVKNRLLKMHEDNIHLQEQYKTVQEKLTKARAFIKQQDKLFKEEQVKKGVPLGAFDEAEEGFRSQIKILEEDIARKERLMVEMTKRYQREQALMLSVIHGHGMDIVRGHLGKQQQGRPGPTSWLGQQRKNLGQTLRR</sequence>
<feature type="region of interest" description="Disordered" evidence="5">
    <location>
        <begin position="426"/>
        <end position="457"/>
    </location>
</feature>
<organism evidence="8 9">
    <name type="scientific">Phlebiopsis gigantea (strain 11061_1 CR5-6)</name>
    <name type="common">White-rot fungus</name>
    <name type="synonym">Peniophora gigantea</name>
    <dbReference type="NCBI Taxonomy" id="745531"/>
    <lineage>
        <taxon>Eukaryota</taxon>
        <taxon>Fungi</taxon>
        <taxon>Dikarya</taxon>
        <taxon>Basidiomycota</taxon>
        <taxon>Agaricomycotina</taxon>
        <taxon>Agaricomycetes</taxon>
        <taxon>Polyporales</taxon>
        <taxon>Phanerochaetaceae</taxon>
        <taxon>Phlebiopsis</taxon>
    </lineage>
</organism>
<evidence type="ECO:0000256" key="4">
    <source>
        <dbReference type="SAM" id="Coils"/>
    </source>
</evidence>
<dbReference type="GO" id="GO:0005815">
    <property type="term" value="C:microtubule organizing center"/>
    <property type="evidence" value="ECO:0007669"/>
    <property type="project" value="TreeGrafter"/>
</dbReference>
<feature type="coiled-coil region" evidence="4">
    <location>
        <begin position="181"/>
        <end position="353"/>
    </location>
</feature>
<feature type="domain" description="Hook C-terminal" evidence="6">
    <location>
        <begin position="210"/>
        <end position="423"/>
    </location>
</feature>
<dbReference type="STRING" id="745531.A0A0C3RPB1"/>
<keyword evidence="9" id="KW-1185">Reference proteome</keyword>
<dbReference type="Pfam" id="PF05622">
    <property type="entry name" value="HOOK"/>
    <property type="match status" value="1"/>
</dbReference>